<dbReference type="EMBL" id="CP027665">
    <property type="protein sequence ID" value="AVO37308.1"/>
    <property type="molecule type" value="Genomic_DNA"/>
</dbReference>
<feature type="domain" description="Phage terminase large subunit C-terminal" evidence="2">
    <location>
        <begin position="375"/>
        <end position="464"/>
    </location>
</feature>
<proteinExistence type="predicted"/>
<dbReference type="Gene3D" id="3.30.420.280">
    <property type="match status" value="1"/>
</dbReference>
<evidence type="ECO:0000313" key="3">
    <source>
        <dbReference type="EMBL" id="AVO37308.1"/>
    </source>
</evidence>
<dbReference type="InterPro" id="IPR035413">
    <property type="entry name" value="Terminase_L_C"/>
</dbReference>
<protein>
    <submittedName>
        <fullName evidence="3">Uncharacterized protein</fullName>
    </submittedName>
</protein>
<dbReference type="RefSeq" id="WP_106471620.1">
    <property type="nucleotide sequence ID" value="NZ_CP027665.1"/>
</dbReference>
<sequence length="478" mass="52789">MMYYAPWGDERLPATYLERHAAKCRALQVPYETHPTTVATLSHPEAEAAAAAAAAAVPEMFAYNPPDGVHLDPLGQIANPAFEHLAAFGGRGGSKSHRAAEAIIEAASVGRERVAGAREFMQRIKESSKELLDAKARESRWAADWESTDYELRNTRTGSVVFFIGLTGYNADSVGKALEGVSILWTDEAQLLSQRSLDIVLPTIRAAGSRCVWTWNPGEEPSPVDQLFRGDHPPERSLVGLMQVDGNPYLYRTRLAAEMRASFKRDSREKFNHIWRGAYLALSEATIFHHVSHGYLDWDQHPQVEELGGMDFGYGGPDPSAAVLAYLIQPHERPDYVPEQTRALLYVAKEAVERSVPNHRLSELPERCGLDRVIADSAMPLMIDAINAAGRVAAYPAKKGPGSELAGLRKLQSCDILISPDCPTAAEEFKALRWAVDPKTNKVRLPRKSVGEDHVVAALRYAMSEIEVSEEYESVVYI</sequence>
<evidence type="ECO:0000313" key="4">
    <source>
        <dbReference type="Proteomes" id="UP000237655"/>
    </source>
</evidence>
<dbReference type="AlphaFoldDB" id="A0A2S0MN42"/>
<feature type="domain" description="Phage terminase large subunit N-terminal" evidence="1">
    <location>
        <begin position="87"/>
        <end position="229"/>
    </location>
</feature>
<dbReference type="KEGG" id="thas:C6Y53_06010"/>
<dbReference type="Gene3D" id="3.40.50.300">
    <property type="entry name" value="P-loop containing nucleotide triphosphate hydrolases"/>
    <property type="match status" value="1"/>
</dbReference>
<dbReference type="Pfam" id="PF17288">
    <property type="entry name" value="Terminase_3C"/>
    <property type="match status" value="1"/>
</dbReference>
<evidence type="ECO:0000259" key="1">
    <source>
        <dbReference type="Pfam" id="PF04466"/>
    </source>
</evidence>
<dbReference type="Pfam" id="PF04466">
    <property type="entry name" value="Terminase_3"/>
    <property type="match status" value="1"/>
</dbReference>
<dbReference type="InterPro" id="IPR027417">
    <property type="entry name" value="P-loop_NTPase"/>
</dbReference>
<dbReference type="PANTHER" id="PTHR39184:SF1">
    <property type="entry name" value="PBSX PHAGE TERMINASE LARGE SUBUNIT"/>
    <property type="match status" value="1"/>
</dbReference>
<organism evidence="3 4">
    <name type="scientific">Pukyongiella litopenaei</name>
    <dbReference type="NCBI Taxonomy" id="2605946"/>
    <lineage>
        <taxon>Bacteria</taxon>
        <taxon>Pseudomonadati</taxon>
        <taxon>Pseudomonadota</taxon>
        <taxon>Alphaproteobacteria</taxon>
        <taxon>Rhodobacterales</taxon>
        <taxon>Paracoccaceae</taxon>
        <taxon>Pukyongiella</taxon>
    </lineage>
</organism>
<keyword evidence="4" id="KW-1185">Reference proteome</keyword>
<reference evidence="4" key="1">
    <citation type="submission" date="2018-03" db="EMBL/GenBank/DDBJ databases">
        <title>Genomic analysis of the strain SH-1 isolated from shrimp intestine.</title>
        <authorList>
            <person name="Kim Y.-S."/>
            <person name="Kim S.-E."/>
            <person name="Kim K.-H."/>
        </authorList>
    </citation>
    <scope>NUCLEOTIDE SEQUENCE [LARGE SCALE GENOMIC DNA]</scope>
    <source>
        <strain evidence="4">SH-1</strain>
    </source>
</reference>
<dbReference type="Proteomes" id="UP000237655">
    <property type="component" value="Chromosome"/>
</dbReference>
<dbReference type="PANTHER" id="PTHR39184">
    <property type="match status" value="1"/>
</dbReference>
<evidence type="ECO:0000259" key="2">
    <source>
        <dbReference type="Pfam" id="PF17288"/>
    </source>
</evidence>
<gene>
    <name evidence="3" type="ORF">C6Y53_06010</name>
</gene>
<name>A0A2S0MN42_9RHOB</name>
<accession>A0A2S0MN42</accession>
<dbReference type="InterPro" id="IPR052380">
    <property type="entry name" value="Viral_DNA_packaging_terminase"/>
</dbReference>
<dbReference type="InterPro" id="IPR035412">
    <property type="entry name" value="Terminase_L_N"/>
</dbReference>